<reference evidence="9" key="1">
    <citation type="submission" date="2016-10" db="EMBL/GenBank/DDBJ databases">
        <authorList>
            <person name="Varghese N."/>
            <person name="Submissions S."/>
        </authorList>
    </citation>
    <scope>NUCLEOTIDE SEQUENCE [LARGE SCALE GENOMIC DNA]</scope>
    <source>
        <strain evidence="9">CGMCC 1.10228</strain>
    </source>
</reference>
<dbReference type="InterPro" id="IPR001444">
    <property type="entry name" value="Flag_bb_rod_N"/>
</dbReference>
<evidence type="ECO:0000256" key="3">
    <source>
        <dbReference type="ARBA" id="ARBA00014376"/>
    </source>
</evidence>
<evidence type="ECO:0000256" key="1">
    <source>
        <dbReference type="ARBA" id="ARBA00004117"/>
    </source>
</evidence>
<name>A0A1G7ZYW3_9VIBR</name>
<proteinExistence type="inferred from homology"/>
<sequence>MINLDDALGVHPMMLQYRTERTAVLASNIANVDTPNYKAKDLTFNAVMSSVSSDRSLTLETDSLYRIPVQRTRDGNTVELHSEQARFAQNSMEYQQSLQFLKAKVSGLKRAIEGQ</sequence>
<evidence type="ECO:0000313" key="8">
    <source>
        <dbReference type="EMBL" id="SDH13842.1"/>
    </source>
</evidence>
<keyword evidence="4 6" id="KW-0975">Bacterial flagellum</keyword>
<gene>
    <name evidence="8" type="ORF">SAMN04488136_10942</name>
</gene>
<keyword evidence="9" id="KW-1185">Reference proteome</keyword>
<dbReference type="Pfam" id="PF00460">
    <property type="entry name" value="Flg_bb_rod"/>
    <property type="match status" value="1"/>
</dbReference>
<keyword evidence="8" id="KW-0282">Flagellum</keyword>
<evidence type="ECO:0000256" key="4">
    <source>
        <dbReference type="ARBA" id="ARBA00023143"/>
    </source>
</evidence>
<dbReference type="AlphaFoldDB" id="A0A1G7ZYW3"/>
<evidence type="ECO:0000256" key="6">
    <source>
        <dbReference type="PIRNR" id="PIRNR002889"/>
    </source>
</evidence>
<dbReference type="Proteomes" id="UP000198854">
    <property type="component" value="Unassembled WGS sequence"/>
</dbReference>
<dbReference type="RefSeq" id="WP_176765562.1">
    <property type="nucleotide sequence ID" value="NZ_FNDD01000009.1"/>
</dbReference>
<evidence type="ECO:0000256" key="5">
    <source>
        <dbReference type="ARBA" id="ARBA00024934"/>
    </source>
</evidence>
<feature type="domain" description="Flagellar basal body rod protein N-terminal" evidence="7">
    <location>
        <begin position="20"/>
        <end position="38"/>
    </location>
</feature>
<accession>A0A1G7ZYW3</accession>
<dbReference type="EMBL" id="FNDD01000009">
    <property type="protein sequence ID" value="SDH13842.1"/>
    <property type="molecule type" value="Genomic_DNA"/>
</dbReference>
<dbReference type="PIRSF" id="PIRSF002889">
    <property type="entry name" value="Rod_FlgB"/>
    <property type="match status" value="1"/>
</dbReference>
<keyword evidence="8" id="KW-0969">Cilium</keyword>
<organism evidence="8 9">
    <name type="scientific">Vibrio xiamenensis</name>
    <dbReference type="NCBI Taxonomy" id="861298"/>
    <lineage>
        <taxon>Bacteria</taxon>
        <taxon>Pseudomonadati</taxon>
        <taxon>Pseudomonadota</taxon>
        <taxon>Gammaproteobacteria</taxon>
        <taxon>Vibrionales</taxon>
        <taxon>Vibrionaceae</taxon>
        <taxon>Vibrio</taxon>
    </lineage>
</organism>
<dbReference type="STRING" id="861298.SAMN04488136_10942"/>
<comment type="subunit">
    <text evidence="6">The basal body constitutes a major portion of the flagellar organelle and consists of a number of rings mounted on a central rod.</text>
</comment>
<keyword evidence="8" id="KW-0966">Cell projection</keyword>
<evidence type="ECO:0000259" key="7">
    <source>
        <dbReference type="Pfam" id="PF00460"/>
    </source>
</evidence>
<comment type="similarity">
    <text evidence="2 6">Belongs to the flagella basal body rod proteins family.</text>
</comment>
<comment type="function">
    <text evidence="5 6">Structural component of flagellum, the bacterial motility apparatus. Part of the rod structure of flagellar basal body.</text>
</comment>
<dbReference type="GO" id="GO:0071973">
    <property type="term" value="P:bacterial-type flagellum-dependent cell motility"/>
    <property type="evidence" value="ECO:0007669"/>
    <property type="project" value="InterPro"/>
</dbReference>
<protein>
    <recommendedName>
        <fullName evidence="3 6">Flagellar basal body rod protein FlgB</fullName>
    </recommendedName>
</protein>
<evidence type="ECO:0000256" key="2">
    <source>
        <dbReference type="ARBA" id="ARBA00009677"/>
    </source>
</evidence>
<dbReference type="InterPro" id="IPR006300">
    <property type="entry name" value="FlgB"/>
</dbReference>
<dbReference type="GO" id="GO:0030694">
    <property type="term" value="C:bacterial-type flagellum basal body, rod"/>
    <property type="evidence" value="ECO:0007669"/>
    <property type="project" value="InterPro"/>
</dbReference>
<evidence type="ECO:0000313" key="9">
    <source>
        <dbReference type="Proteomes" id="UP000198854"/>
    </source>
</evidence>
<comment type="subcellular location">
    <subcellularLocation>
        <location evidence="1 6">Bacterial flagellum basal body</location>
    </subcellularLocation>
</comment>